<sequence length="78" mass="9136">MIKASDQQIIFEELPIESLDNKPETMLDRDRQQNVTRQVNKILKNNDDIQYKTPETDEWIHAKVLGRAGKATGQNRNW</sequence>
<dbReference type="Proteomes" id="UP000828390">
    <property type="component" value="Unassembled WGS sequence"/>
</dbReference>
<comment type="caution">
    <text evidence="1">The sequence shown here is derived from an EMBL/GenBank/DDBJ whole genome shotgun (WGS) entry which is preliminary data.</text>
</comment>
<name>A0A9D4JSD3_DREPO</name>
<reference evidence="1" key="2">
    <citation type="submission" date="2020-11" db="EMBL/GenBank/DDBJ databases">
        <authorList>
            <person name="McCartney M.A."/>
            <person name="Auch B."/>
            <person name="Kono T."/>
            <person name="Mallez S."/>
            <person name="Becker A."/>
            <person name="Gohl D.M."/>
            <person name="Silverstein K.A.T."/>
            <person name="Koren S."/>
            <person name="Bechman K.B."/>
            <person name="Herman A."/>
            <person name="Abrahante J.E."/>
            <person name="Garbe J."/>
        </authorList>
    </citation>
    <scope>NUCLEOTIDE SEQUENCE</scope>
    <source>
        <strain evidence="1">Duluth1</strain>
        <tissue evidence="1">Whole animal</tissue>
    </source>
</reference>
<organism evidence="1 2">
    <name type="scientific">Dreissena polymorpha</name>
    <name type="common">Zebra mussel</name>
    <name type="synonym">Mytilus polymorpha</name>
    <dbReference type="NCBI Taxonomy" id="45954"/>
    <lineage>
        <taxon>Eukaryota</taxon>
        <taxon>Metazoa</taxon>
        <taxon>Spiralia</taxon>
        <taxon>Lophotrochozoa</taxon>
        <taxon>Mollusca</taxon>
        <taxon>Bivalvia</taxon>
        <taxon>Autobranchia</taxon>
        <taxon>Heteroconchia</taxon>
        <taxon>Euheterodonta</taxon>
        <taxon>Imparidentia</taxon>
        <taxon>Neoheterodontei</taxon>
        <taxon>Myida</taxon>
        <taxon>Dreissenoidea</taxon>
        <taxon>Dreissenidae</taxon>
        <taxon>Dreissena</taxon>
    </lineage>
</organism>
<dbReference type="AlphaFoldDB" id="A0A9D4JSD3"/>
<proteinExistence type="predicted"/>
<protein>
    <submittedName>
        <fullName evidence="1">Uncharacterized protein</fullName>
    </submittedName>
</protein>
<reference evidence="1" key="1">
    <citation type="journal article" date="2019" name="bioRxiv">
        <title>The Genome of the Zebra Mussel, Dreissena polymorpha: A Resource for Invasive Species Research.</title>
        <authorList>
            <person name="McCartney M.A."/>
            <person name="Auch B."/>
            <person name="Kono T."/>
            <person name="Mallez S."/>
            <person name="Zhang Y."/>
            <person name="Obille A."/>
            <person name="Becker A."/>
            <person name="Abrahante J.E."/>
            <person name="Garbe J."/>
            <person name="Badalamenti J.P."/>
            <person name="Herman A."/>
            <person name="Mangelson H."/>
            <person name="Liachko I."/>
            <person name="Sullivan S."/>
            <person name="Sone E.D."/>
            <person name="Koren S."/>
            <person name="Silverstein K.A.T."/>
            <person name="Beckman K.B."/>
            <person name="Gohl D.M."/>
        </authorList>
    </citation>
    <scope>NUCLEOTIDE SEQUENCE</scope>
    <source>
        <strain evidence="1">Duluth1</strain>
        <tissue evidence="1">Whole animal</tissue>
    </source>
</reference>
<evidence type="ECO:0000313" key="1">
    <source>
        <dbReference type="EMBL" id="KAH3818347.1"/>
    </source>
</evidence>
<evidence type="ECO:0000313" key="2">
    <source>
        <dbReference type="Proteomes" id="UP000828390"/>
    </source>
</evidence>
<accession>A0A9D4JSD3</accession>
<dbReference type="EMBL" id="JAIWYP010000005">
    <property type="protein sequence ID" value="KAH3818347.1"/>
    <property type="molecule type" value="Genomic_DNA"/>
</dbReference>
<gene>
    <name evidence="1" type="ORF">DPMN_119954</name>
</gene>
<keyword evidence="2" id="KW-1185">Reference proteome</keyword>